<organism evidence="2 4">
    <name type="scientific">Araneus ventricosus</name>
    <name type="common">Orbweaver spider</name>
    <name type="synonym">Epeira ventricosa</name>
    <dbReference type="NCBI Taxonomy" id="182803"/>
    <lineage>
        <taxon>Eukaryota</taxon>
        <taxon>Metazoa</taxon>
        <taxon>Ecdysozoa</taxon>
        <taxon>Arthropoda</taxon>
        <taxon>Chelicerata</taxon>
        <taxon>Arachnida</taxon>
        <taxon>Araneae</taxon>
        <taxon>Araneomorphae</taxon>
        <taxon>Entelegynae</taxon>
        <taxon>Araneoidea</taxon>
        <taxon>Araneidae</taxon>
        <taxon>Araneus</taxon>
    </lineage>
</organism>
<accession>A0A4Y2PAE3</accession>
<dbReference type="EMBL" id="BGPR01010638">
    <property type="protein sequence ID" value="GBN47223.1"/>
    <property type="molecule type" value="Genomic_DNA"/>
</dbReference>
<sequence>MKERLKYERQGFHPYTQRDSIEEPKQPKSSLFVREKSSTKYVECPLFFRAGRCKASILPRQRTAGPPIYAGTGINSSIAETVTATLVHPSASPSLAGSDFLFHSWQPRCSLDRVLDLWAHRSRSAAFRFAFCPVASHLNCVVAHHEFYVYVVFVCFMF</sequence>
<dbReference type="EMBL" id="BGPR01010636">
    <property type="protein sequence ID" value="GBN47207.1"/>
    <property type="molecule type" value="Genomic_DNA"/>
</dbReference>
<dbReference type="Proteomes" id="UP000499080">
    <property type="component" value="Unassembled WGS sequence"/>
</dbReference>
<dbReference type="AlphaFoldDB" id="A0A4Y2PAE3"/>
<evidence type="ECO:0000313" key="3">
    <source>
        <dbReference type="EMBL" id="GBN47223.1"/>
    </source>
</evidence>
<reference evidence="2 4" key="1">
    <citation type="journal article" date="2019" name="Sci. Rep.">
        <title>Orb-weaving spider Araneus ventricosus genome elucidates the spidroin gene catalogue.</title>
        <authorList>
            <person name="Kono N."/>
            <person name="Nakamura H."/>
            <person name="Ohtoshi R."/>
            <person name="Moran D.A.P."/>
            <person name="Shinohara A."/>
            <person name="Yoshida Y."/>
            <person name="Fujiwara M."/>
            <person name="Mori M."/>
            <person name="Tomita M."/>
            <person name="Arakawa K."/>
        </authorList>
    </citation>
    <scope>NUCLEOTIDE SEQUENCE [LARGE SCALE GENOMIC DNA]</scope>
</reference>
<keyword evidence="4" id="KW-1185">Reference proteome</keyword>
<gene>
    <name evidence="3" type="ORF">AVEN_114219_1</name>
    <name evidence="2" type="ORF">AVEN_161941_1</name>
</gene>
<comment type="caution">
    <text evidence="2">The sequence shown here is derived from an EMBL/GenBank/DDBJ whole genome shotgun (WGS) entry which is preliminary data.</text>
</comment>
<feature type="region of interest" description="Disordered" evidence="1">
    <location>
        <begin position="1"/>
        <end position="30"/>
    </location>
</feature>
<evidence type="ECO:0000256" key="1">
    <source>
        <dbReference type="SAM" id="MobiDB-lite"/>
    </source>
</evidence>
<evidence type="ECO:0000313" key="2">
    <source>
        <dbReference type="EMBL" id="GBN47207.1"/>
    </source>
</evidence>
<evidence type="ECO:0000313" key="4">
    <source>
        <dbReference type="Proteomes" id="UP000499080"/>
    </source>
</evidence>
<feature type="compositionally biased region" description="Basic and acidic residues" evidence="1">
    <location>
        <begin position="1"/>
        <end position="11"/>
    </location>
</feature>
<name>A0A4Y2PAE3_ARAVE</name>
<protein>
    <submittedName>
        <fullName evidence="2">Uncharacterized protein</fullName>
    </submittedName>
</protein>
<proteinExistence type="predicted"/>